<evidence type="ECO:0000313" key="3">
    <source>
        <dbReference type="Proteomes" id="UP001458946"/>
    </source>
</evidence>
<reference evidence="2 3" key="1">
    <citation type="submission" date="2024-02" db="EMBL/GenBank/DDBJ databases">
        <title>Deinococcus xinjiangensis NBRC 107630.</title>
        <authorList>
            <person name="Ichikawa N."/>
            <person name="Katano-Makiyama Y."/>
            <person name="Hidaka K."/>
        </authorList>
    </citation>
    <scope>NUCLEOTIDE SEQUENCE [LARGE SCALE GENOMIC DNA]</scope>
    <source>
        <strain evidence="2 3">NBRC 107630</strain>
    </source>
</reference>
<dbReference type="EMBL" id="BAABRN010000002">
    <property type="protein sequence ID" value="GAA5500572.1"/>
    <property type="molecule type" value="Genomic_DNA"/>
</dbReference>
<organism evidence="2 3">
    <name type="scientific">Deinococcus xinjiangensis</name>
    <dbReference type="NCBI Taxonomy" id="457454"/>
    <lineage>
        <taxon>Bacteria</taxon>
        <taxon>Thermotogati</taxon>
        <taxon>Deinococcota</taxon>
        <taxon>Deinococci</taxon>
        <taxon>Deinococcales</taxon>
        <taxon>Deinococcaceae</taxon>
        <taxon>Deinococcus</taxon>
    </lineage>
</organism>
<dbReference type="Proteomes" id="UP001458946">
    <property type="component" value="Unassembled WGS sequence"/>
</dbReference>
<gene>
    <name evidence="2" type="ORF">Dxin01_00293</name>
</gene>
<protein>
    <recommendedName>
        <fullName evidence="1">DUF4384 domain-containing protein</fullName>
    </recommendedName>
</protein>
<evidence type="ECO:0000259" key="1">
    <source>
        <dbReference type="Pfam" id="PF14326"/>
    </source>
</evidence>
<evidence type="ECO:0000313" key="2">
    <source>
        <dbReference type="EMBL" id="GAA5500572.1"/>
    </source>
</evidence>
<accession>A0ABP9VA56</accession>
<sequence>MGTLPPTAPSKSKRELCNTQTLVRLARYTLDMRIAPVSALLMGSLALSLSACTVAVRPNLGLAGSSSNLIARVTPDKGEGSTYAVGEPVRINVTTREAGYVTLLALNADGSANALVRNAYVAAGTTTFPRLQDGVTFNAAPPRGLQRIRAIFTRPRPTTDLVISGTYDGNRWNNTTNDYLTPYAAADRDVQETYIYIR</sequence>
<keyword evidence="3" id="KW-1185">Reference proteome</keyword>
<comment type="caution">
    <text evidence="2">The sequence shown here is derived from an EMBL/GenBank/DDBJ whole genome shotgun (WGS) entry which is preliminary data.</text>
</comment>
<dbReference type="InterPro" id="IPR025493">
    <property type="entry name" value="DUF4384"/>
</dbReference>
<dbReference type="Pfam" id="PF14326">
    <property type="entry name" value="DUF4384"/>
    <property type="match status" value="1"/>
</dbReference>
<feature type="domain" description="DUF4384" evidence="1">
    <location>
        <begin position="82"/>
        <end position="154"/>
    </location>
</feature>
<proteinExistence type="predicted"/>
<name>A0ABP9VA56_9DEIO</name>